<dbReference type="InterPro" id="IPR035937">
    <property type="entry name" value="FPG_N"/>
</dbReference>
<dbReference type="Pfam" id="PF06831">
    <property type="entry name" value="H2TH"/>
    <property type="match status" value="1"/>
</dbReference>
<dbReference type="Pfam" id="PF01149">
    <property type="entry name" value="Fapy_DNA_glyco"/>
    <property type="match status" value="1"/>
</dbReference>
<keyword evidence="5" id="KW-0479">Metal-binding</keyword>
<dbReference type="PROSITE" id="PS51066">
    <property type="entry name" value="ZF_FPG_2"/>
    <property type="match status" value="1"/>
</dbReference>
<dbReference type="GO" id="GO:0006284">
    <property type="term" value="P:base-excision repair"/>
    <property type="evidence" value="ECO:0007669"/>
    <property type="project" value="InterPro"/>
</dbReference>
<dbReference type="GO" id="GO:0034039">
    <property type="term" value="F:8-oxo-7,8-dihydroguanine DNA N-glycosylase activity"/>
    <property type="evidence" value="ECO:0007669"/>
    <property type="project" value="TreeGrafter"/>
</dbReference>
<feature type="domain" description="FPG-type" evidence="16">
    <location>
        <begin position="265"/>
        <end position="299"/>
    </location>
</feature>
<keyword evidence="10" id="KW-0238">DNA-binding</keyword>
<dbReference type="Gene3D" id="1.10.8.50">
    <property type="match status" value="1"/>
</dbReference>
<keyword evidence="7" id="KW-0863">Zinc-finger</keyword>
<dbReference type="EMBL" id="VSSQ01000092">
    <property type="protein sequence ID" value="MPL75853.1"/>
    <property type="molecule type" value="Genomic_DNA"/>
</dbReference>
<evidence type="ECO:0000256" key="13">
    <source>
        <dbReference type="ARBA" id="ARBA00023268"/>
    </source>
</evidence>
<gene>
    <name evidence="18" type="primary">mutM_5</name>
    <name evidence="18" type="ORF">SDC9_21690</name>
</gene>
<sequence length="299" mass="33639">MPELPEVESIRLGLNRKILGSKILSVEILKPKIIAGNGTKRIASKKKTDLFIKNVANKKITGIKRIAKNLIIELDDKSILLVHLKMTGQLVFVDKKKNKTLGGHPITESYLNDLPNKHTCIIFTLNNGTLFYNDIRMFGYVLYYKNILEAKESGHFKNIGLDPFQKEFTLAYFKKEILKKNKNIKSVLLEQSVVTGSGNIYADEICFASKVLPNRNCKTLTEKEISALYKNIKKILALAVEHGGSSVNNYLLADGSRGNYTRLHKVYGKTGEKCVICKNILQKEIVAGRTTVFCKTCQK</sequence>
<dbReference type="InterPro" id="IPR000214">
    <property type="entry name" value="Znf_DNA_glyclase/AP_lyase"/>
</dbReference>
<proteinExistence type="inferred from homology"/>
<accession>A0A644UAG1</accession>
<dbReference type="PANTHER" id="PTHR22993:SF9">
    <property type="entry name" value="FORMAMIDOPYRIMIDINE-DNA GLYCOSYLASE"/>
    <property type="match status" value="1"/>
</dbReference>
<keyword evidence="11" id="KW-0234">DNA repair</keyword>
<dbReference type="InterPro" id="IPR010663">
    <property type="entry name" value="Znf_FPG/IleRS"/>
</dbReference>
<dbReference type="NCBIfam" id="NF002211">
    <property type="entry name" value="PRK01103.1"/>
    <property type="match status" value="1"/>
</dbReference>
<comment type="cofactor">
    <cofactor evidence="2">
        <name>Zn(2+)</name>
        <dbReference type="ChEBI" id="CHEBI:29105"/>
    </cofactor>
</comment>
<dbReference type="GO" id="GO:0008270">
    <property type="term" value="F:zinc ion binding"/>
    <property type="evidence" value="ECO:0007669"/>
    <property type="project" value="UniProtKB-KW"/>
</dbReference>
<evidence type="ECO:0000256" key="4">
    <source>
        <dbReference type="ARBA" id="ARBA00011245"/>
    </source>
</evidence>
<evidence type="ECO:0000256" key="15">
    <source>
        <dbReference type="ARBA" id="ARBA00044632"/>
    </source>
</evidence>
<comment type="similarity">
    <text evidence="3">Belongs to the FPG family.</text>
</comment>
<dbReference type="Gene3D" id="3.20.190.10">
    <property type="entry name" value="MutM-like, N-terminal"/>
    <property type="match status" value="1"/>
</dbReference>
<evidence type="ECO:0000259" key="16">
    <source>
        <dbReference type="PROSITE" id="PS51066"/>
    </source>
</evidence>
<evidence type="ECO:0000259" key="17">
    <source>
        <dbReference type="PROSITE" id="PS51068"/>
    </source>
</evidence>
<name>A0A644UAG1_9ZZZZ</name>
<dbReference type="InterPro" id="IPR015886">
    <property type="entry name" value="H2TH_FPG"/>
</dbReference>
<dbReference type="NCBIfam" id="TIGR00577">
    <property type="entry name" value="fpg"/>
    <property type="match status" value="1"/>
</dbReference>
<dbReference type="PANTHER" id="PTHR22993">
    <property type="entry name" value="FORMAMIDOPYRIMIDINE-DNA GLYCOSYLASE"/>
    <property type="match status" value="1"/>
</dbReference>
<dbReference type="CDD" id="cd08966">
    <property type="entry name" value="EcFpg-like_N"/>
    <property type="match status" value="1"/>
</dbReference>
<keyword evidence="13" id="KW-0511">Multifunctional enzyme</keyword>
<keyword evidence="6" id="KW-0227">DNA damage</keyword>
<comment type="catalytic activity">
    <reaction evidence="15">
        <text>2'-deoxyribonucleotide-(2'-deoxyribose 5'-phosphate)-2'-deoxyribonucleotide-DNA = a 3'-end 2'-deoxyribonucleotide-(2,3-dehydro-2,3-deoxyribose 5'-phosphate)-DNA + a 5'-end 5'-phospho-2'-deoxyribonucleoside-DNA + H(+)</text>
        <dbReference type="Rhea" id="RHEA:66592"/>
        <dbReference type="Rhea" id="RHEA-COMP:13180"/>
        <dbReference type="Rhea" id="RHEA-COMP:16897"/>
        <dbReference type="Rhea" id="RHEA-COMP:17067"/>
        <dbReference type="ChEBI" id="CHEBI:15378"/>
        <dbReference type="ChEBI" id="CHEBI:136412"/>
        <dbReference type="ChEBI" id="CHEBI:157695"/>
        <dbReference type="ChEBI" id="CHEBI:167181"/>
        <dbReference type="EC" id="4.2.99.18"/>
    </reaction>
</comment>
<dbReference type="InterPro" id="IPR015887">
    <property type="entry name" value="DNA_glyclase_Znf_dom_DNA_BS"/>
</dbReference>
<evidence type="ECO:0000256" key="7">
    <source>
        <dbReference type="ARBA" id="ARBA00022771"/>
    </source>
</evidence>
<dbReference type="SMART" id="SM01232">
    <property type="entry name" value="H2TH"/>
    <property type="match status" value="1"/>
</dbReference>
<dbReference type="PROSITE" id="PS01242">
    <property type="entry name" value="ZF_FPG_1"/>
    <property type="match status" value="1"/>
</dbReference>
<dbReference type="SUPFAM" id="SSF46946">
    <property type="entry name" value="S13-like H2TH domain"/>
    <property type="match status" value="1"/>
</dbReference>
<dbReference type="AlphaFoldDB" id="A0A644UAG1"/>
<evidence type="ECO:0000256" key="1">
    <source>
        <dbReference type="ARBA" id="ARBA00001668"/>
    </source>
</evidence>
<protein>
    <submittedName>
        <fullName evidence="18">Formamidopyrimidine-DNA glycosylase</fullName>
        <ecNumber evidence="18">3.2.2.23</ecNumber>
    </submittedName>
</protein>
<evidence type="ECO:0000256" key="10">
    <source>
        <dbReference type="ARBA" id="ARBA00023125"/>
    </source>
</evidence>
<dbReference type="EC" id="3.2.2.23" evidence="18"/>
<dbReference type="FunFam" id="1.10.8.50:FF:000003">
    <property type="entry name" value="Formamidopyrimidine-DNA glycosylase"/>
    <property type="match status" value="1"/>
</dbReference>
<comment type="caution">
    <text evidence="18">The sequence shown here is derived from an EMBL/GenBank/DDBJ whole genome shotgun (WGS) entry which is preliminary data.</text>
</comment>
<evidence type="ECO:0000256" key="11">
    <source>
        <dbReference type="ARBA" id="ARBA00023204"/>
    </source>
</evidence>
<evidence type="ECO:0000256" key="12">
    <source>
        <dbReference type="ARBA" id="ARBA00023239"/>
    </source>
</evidence>
<dbReference type="SUPFAM" id="SSF57716">
    <property type="entry name" value="Glucocorticoid receptor-like (DNA-binding domain)"/>
    <property type="match status" value="1"/>
</dbReference>
<dbReference type="SMART" id="SM00898">
    <property type="entry name" value="Fapy_DNA_glyco"/>
    <property type="match status" value="1"/>
</dbReference>
<evidence type="ECO:0000256" key="14">
    <source>
        <dbReference type="ARBA" id="ARBA00023295"/>
    </source>
</evidence>
<keyword evidence="14 18" id="KW-0326">Glycosidase</keyword>
<evidence type="ECO:0000256" key="6">
    <source>
        <dbReference type="ARBA" id="ARBA00022763"/>
    </source>
</evidence>
<reference evidence="18" key="1">
    <citation type="submission" date="2019-08" db="EMBL/GenBank/DDBJ databases">
        <authorList>
            <person name="Kucharzyk K."/>
            <person name="Murdoch R.W."/>
            <person name="Higgins S."/>
            <person name="Loffler F."/>
        </authorList>
    </citation>
    <scope>NUCLEOTIDE SEQUENCE</scope>
</reference>
<feature type="domain" description="Formamidopyrimidine-DNA glycosylase catalytic" evidence="17">
    <location>
        <begin position="2"/>
        <end position="139"/>
    </location>
</feature>
<evidence type="ECO:0000313" key="18">
    <source>
        <dbReference type="EMBL" id="MPL75853.1"/>
    </source>
</evidence>
<dbReference type="PROSITE" id="PS51068">
    <property type="entry name" value="FPG_CAT"/>
    <property type="match status" value="1"/>
</dbReference>
<dbReference type="SUPFAM" id="SSF81624">
    <property type="entry name" value="N-terminal domain of MutM-like DNA repair proteins"/>
    <property type="match status" value="1"/>
</dbReference>
<keyword evidence="8 18" id="KW-0378">Hydrolase</keyword>
<comment type="catalytic activity">
    <reaction evidence="1">
        <text>Hydrolysis of DNA containing ring-opened 7-methylguanine residues, releasing 2,6-diamino-4-hydroxy-5-(N-methyl)formamidopyrimidine.</text>
        <dbReference type="EC" id="3.2.2.23"/>
    </reaction>
</comment>
<comment type="subunit">
    <text evidence="4">Monomer.</text>
</comment>
<dbReference type="InterPro" id="IPR010979">
    <property type="entry name" value="Ribosomal_uS13-like_H2TH"/>
</dbReference>
<evidence type="ECO:0000256" key="9">
    <source>
        <dbReference type="ARBA" id="ARBA00022833"/>
    </source>
</evidence>
<organism evidence="18">
    <name type="scientific">bioreactor metagenome</name>
    <dbReference type="NCBI Taxonomy" id="1076179"/>
    <lineage>
        <taxon>unclassified sequences</taxon>
        <taxon>metagenomes</taxon>
        <taxon>ecological metagenomes</taxon>
    </lineage>
</organism>
<keyword evidence="12" id="KW-0456">Lyase</keyword>
<dbReference type="InterPro" id="IPR020629">
    <property type="entry name" value="FPG_Glyclase"/>
</dbReference>
<evidence type="ECO:0000256" key="8">
    <source>
        <dbReference type="ARBA" id="ARBA00022801"/>
    </source>
</evidence>
<dbReference type="GO" id="GO:0140078">
    <property type="term" value="F:class I DNA-(apurinic or apyrimidinic site) endonuclease activity"/>
    <property type="evidence" value="ECO:0007669"/>
    <property type="project" value="UniProtKB-EC"/>
</dbReference>
<evidence type="ECO:0000256" key="3">
    <source>
        <dbReference type="ARBA" id="ARBA00009409"/>
    </source>
</evidence>
<dbReference type="Pfam" id="PF06827">
    <property type="entry name" value="zf-FPG_IleRS"/>
    <property type="match status" value="1"/>
</dbReference>
<evidence type="ECO:0000256" key="5">
    <source>
        <dbReference type="ARBA" id="ARBA00022723"/>
    </source>
</evidence>
<evidence type="ECO:0000256" key="2">
    <source>
        <dbReference type="ARBA" id="ARBA00001947"/>
    </source>
</evidence>
<dbReference type="InterPro" id="IPR012319">
    <property type="entry name" value="FPG_cat"/>
</dbReference>
<dbReference type="GO" id="GO:0003684">
    <property type="term" value="F:damaged DNA binding"/>
    <property type="evidence" value="ECO:0007669"/>
    <property type="project" value="InterPro"/>
</dbReference>
<keyword evidence="9" id="KW-0862">Zinc</keyword>